<comment type="caution">
    <text evidence="1">The sequence shown here is derived from an EMBL/GenBank/DDBJ whole genome shotgun (WGS) entry which is preliminary data.</text>
</comment>
<keyword evidence="2" id="KW-1185">Reference proteome</keyword>
<organism evidence="1 2">
    <name type="scientific">Bugula neritina</name>
    <name type="common">Brown bryozoan</name>
    <name type="synonym">Sertularia neritina</name>
    <dbReference type="NCBI Taxonomy" id="10212"/>
    <lineage>
        <taxon>Eukaryota</taxon>
        <taxon>Metazoa</taxon>
        <taxon>Spiralia</taxon>
        <taxon>Lophotrochozoa</taxon>
        <taxon>Bryozoa</taxon>
        <taxon>Gymnolaemata</taxon>
        <taxon>Cheilostomatida</taxon>
        <taxon>Flustrina</taxon>
        <taxon>Buguloidea</taxon>
        <taxon>Bugulidae</taxon>
        <taxon>Bugula</taxon>
    </lineage>
</organism>
<protein>
    <submittedName>
        <fullName evidence="1">Uncharacterized protein</fullName>
    </submittedName>
</protein>
<evidence type="ECO:0000313" key="1">
    <source>
        <dbReference type="EMBL" id="KAF6036816.1"/>
    </source>
</evidence>
<name>A0A7J7KH54_BUGNE</name>
<gene>
    <name evidence="1" type="ORF">EB796_004876</name>
</gene>
<dbReference type="SUPFAM" id="SSF49785">
    <property type="entry name" value="Galactose-binding domain-like"/>
    <property type="match status" value="1"/>
</dbReference>
<reference evidence="1" key="1">
    <citation type="submission" date="2020-06" db="EMBL/GenBank/DDBJ databases">
        <title>Draft genome of Bugula neritina, a colonial animal packing powerful symbionts and potential medicines.</title>
        <authorList>
            <person name="Rayko M."/>
        </authorList>
    </citation>
    <scope>NUCLEOTIDE SEQUENCE [LARGE SCALE GENOMIC DNA]</scope>
    <source>
        <strain evidence="1">Kwan_BN1</strain>
    </source>
</reference>
<dbReference type="Proteomes" id="UP000593567">
    <property type="component" value="Unassembled WGS sequence"/>
</dbReference>
<evidence type="ECO:0000313" key="2">
    <source>
        <dbReference type="Proteomes" id="UP000593567"/>
    </source>
</evidence>
<proteinExistence type="predicted"/>
<accession>A0A7J7KH54</accession>
<sequence>MVTVSFTVPSYSDYTKFKLECSKYDSFNGVLYFEQEFADTISGQLLTGIIILSSIRGEPDCEDYAASGATFRAVANQAYETVGRETFDPPFIARYIKICQTTTDPLGVRLMLVEVKVYPSGMTNCESFGI</sequence>
<dbReference type="EMBL" id="VXIV02000666">
    <property type="protein sequence ID" value="KAF6036816.1"/>
    <property type="molecule type" value="Genomic_DNA"/>
</dbReference>
<dbReference type="AlphaFoldDB" id="A0A7J7KH54"/>
<dbReference type="InterPro" id="IPR008979">
    <property type="entry name" value="Galactose-bd-like_sf"/>
</dbReference>